<feature type="compositionally biased region" description="Polar residues" evidence="8">
    <location>
        <begin position="991"/>
        <end position="1010"/>
    </location>
</feature>
<feature type="compositionally biased region" description="Basic and acidic residues" evidence="8">
    <location>
        <begin position="131"/>
        <end position="146"/>
    </location>
</feature>
<feature type="compositionally biased region" description="Polar residues" evidence="8">
    <location>
        <begin position="1171"/>
        <end position="1184"/>
    </location>
</feature>
<feature type="region of interest" description="Disordered" evidence="8">
    <location>
        <begin position="254"/>
        <end position="277"/>
    </location>
</feature>
<feature type="region of interest" description="Disordered" evidence="8">
    <location>
        <begin position="612"/>
        <end position="655"/>
    </location>
</feature>
<keyword evidence="12" id="KW-1185">Reference proteome</keyword>
<dbReference type="InterPro" id="IPR002058">
    <property type="entry name" value="PAP_assoc"/>
</dbReference>
<feature type="region of interest" description="Disordered" evidence="8">
    <location>
        <begin position="798"/>
        <end position="888"/>
    </location>
</feature>
<dbReference type="EC" id="2.7.7.19" evidence="4"/>
<comment type="caution">
    <text evidence="11">The sequence shown here is derived from an EMBL/GenBank/DDBJ whole genome shotgun (WGS) entry which is preliminary data.</text>
</comment>
<feature type="region of interest" description="Disordered" evidence="8">
    <location>
        <begin position="1"/>
        <end position="39"/>
    </location>
</feature>
<comment type="similarity">
    <text evidence="3">Belongs to the DNA polymerase type-B-like family.</text>
</comment>
<dbReference type="EMBL" id="JANBVO010000003">
    <property type="protein sequence ID" value="KAJ9155576.1"/>
    <property type="molecule type" value="Genomic_DNA"/>
</dbReference>
<evidence type="ECO:0000256" key="2">
    <source>
        <dbReference type="ARBA" id="ARBA00001946"/>
    </source>
</evidence>
<protein>
    <recommendedName>
        <fullName evidence="4">polynucleotide adenylyltransferase</fullName>
        <ecNumber evidence="4">2.7.7.19</ecNumber>
    </recommendedName>
</protein>
<feature type="compositionally biased region" description="Polar residues" evidence="8">
    <location>
        <begin position="812"/>
        <end position="830"/>
    </location>
</feature>
<dbReference type="PANTHER" id="PTHR12271:SF113">
    <property type="entry name" value="POLY(A) RNA POLYMERASE CID11"/>
    <property type="match status" value="1"/>
</dbReference>
<evidence type="ECO:0000313" key="12">
    <source>
        <dbReference type="Proteomes" id="UP001174694"/>
    </source>
</evidence>
<dbReference type="Pfam" id="PF22600">
    <property type="entry name" value="MTPAP-like_central"/>
    <property type="match status" value="1"/>
</dbReference>
<comment type="cofactor">
    <cofactor evidence="2">
        <name>Mg(2+)</name>
        <dbReference type="ChEBI" id="CHEBI:18420"/>
    </cofactor>
</comment>
<keyword evidence="6" id="KW-0479">Metal-binding</keyword>
<dbReference type="SUPFAM" id="SSF81301">
    <property type="entry name" value="Nucleotidyltransferase"/>
    <property type="match status" value="1"/>
</dbReference>
<keyword evidence="5" id="KW-0808">Transferase</keyword>
<evidence type="ECO:0000313" key="11">
    <source>
        <dbReference type="EMBL" id="KAJ9155576.1"/>
    </source>
</evidence>
<evidence type="ECO:0000256" key="6">
    <source>
        <dbReference type="ARBA" id="ARBA00022723"/>
    </source>
</evidence>
<dbReference type="AlphaFoldDB" id="A0AA38VJC1"/>
<comment type="cofactor">
    <cofactor evidence="1">
        <name>Mn(2+)</name>
        <dbReference type="ChEBI" id="CHEBI:29035"/>
    </cofactor>
</comment>
<feature type="compositionally biased region" description="Polar residues" evidence="8">
    <location>
        <begin position="641"/>
        <end position="655"/>
    </location>
</feature>
<keyword evidence="7" id="KW-0460">Magnesium</keyword>
<organism evidence="11 12">
    <name type="scientific">Pleurostoma richardsiae</name>
    <dbReference type="NCBI Taxonomy" id="41990"/>
    <lineage>
        <taxon>Eukaryota</taxon>
        <taxon>Fungi</taxon>
        <taxon>Dikarya</taxon>
        <taxon>Ascomycota</taxon>
        <taxon>Pezizomycotina</taxon>
        <taxon>Sordariomycetes</taxon>
        <taxon>Sordariomycetidae</taxon>
        <taxon>Calosphaeriales</taxon>
        <taxon>Pleurostomataceae</taxon>
        <taxon>Pleurostoma</taxon>
    </lineage>
</organism>
<name>A0AA38VJC1_9PEZI</name>
<dbReference type="Pfam" id="PF03828">
    <property type="entry name" value="PAP_assoc"/>
    <property type="match status" value="1"/>
</dbReference>
<dbReference type="Gene3D" id="3.30.460.10">
    <property type="entry name" value="Beta Polymerase, domain 2"/>
    <property type="match status" value="1"/>
</dbReference>
<feature type="compositionally biased region" description="Polar residues" evidence="8">
    <location>
        <begin position="1"/>
        <end position="14"/>
    </location>
</feature>
<feature type="domain" description="PAP-associated" evidence="9">
    <location>
        <begin position="500"/>
        <end position="553"/>
    </location>
</feature>
<dbReference type="InterPro" id="IPR054708">
    <property type="entry name" value="MTPAP-like_central"/>
</dbReference>
<feature type="domain" description="Poly(A) RNA polymerase mitochondrial-like central palm" evidence="10">
    <location>
        <begin position="278"/>
        <end position="410"/>
    </location>
</feature>
<feature type="compositionally biased region" description="Basic and acidic residues" evidence="8">
    <location>
        <begin position="1218"/>
        <end position="1231"/>
    </location>
</feature>
<feature type="compositionally biased region" description="Basic and acidic residues" evidence="8">
    <location>
        <begin position="1261"/>
        <end position="1270"/>
    </location>
</feature>
<accession>A0AA38VJC1</accession>
<dbReference type="SUPFAM" id="SSF81631">
    <property type="entry name" value="PAP/OAS1 substrate-binding domain"/>
    <property type="match status" value="1"/>
</dbReference>
<sequence>MDSRPTTAESTHNYQPGPWTSRSTSSTTPRSSSTSLAEPVHHPLPAHINLVPILFPQQSSLYQAQLLHYNKLVSPGRGGGGGLQISSASPALSTPNGQPVPRSRSSSKVSNKDGNQKQAGAQSCHGNRSAKSSEKPDRAVITKGKEAVSNMPPKQADLSHPLPSRPAPRPAAHPGNHASYSSSVPSTPHQHARNFSFESREPSPTATQNHSPRSAYSDTNGGVPSLRPLPPRLGGCIHETALVRSRRRMPYSIGSDKLEKVDPQQIKSELSDDEERKLSTDMRQLYARLLPTQEVEKNRTKLVQKLETIFNEAWPGHNIQVHLFGSSGNMLCSDDSDVDICITTDWKELEGVCMIAELLARRGMQKVVCVSSAKVPIVKIWDPELGLACDMNVNNTLALENTRMVRTYVQIDSRVRQLAMIIKYWTRRRIVNDAAFGGTLSSYTWICMIICFLQLREPPVLPALHQRQHERLPAKDGSAPEFADDLDKLRGFGAKNKETVGQLLFHFFRFYAHEFDYDKWALSVRLGKLITKTEKKWHLAQNNMLCVEEPFNTVRNLGNTADDTSFRGLHMELRRAFDLIAEAKLDECCEQYEFPKEEETLKEKVWQKPVPRPVLLRSSSQQHSNRGGRGGNYRGNRHFSRNGNGNRRASSSTSYENNPAFIQAGAAPALTPQEVQWYQAHQASLPFQGDMLGTLNALQMQEHSLRFQLYTQSQYNAQQQVLAHAQRMQGSGSGQATDRSRTNSFDQPPLSAPLRPEMFYYPMHMQPTPYYQPLGFTTYPSSPSTSATPEFRRSLHRNTATTDSGGSSSSGTLRSQSQPASRPSATSSQALPGYPGSGQAQNGMSNFPARHINGVPIPSFIPDESGDSEYDDGPGKAMSDSPPEDDGTRYIGYYVSDTSTPAGNVGGIASPIPAFGDLGQNSQGRRRLSTDQLPQSILDRRMRRASRSPSPLGHARAFSVGTNSAPLVSAPFSQATSKLARDGRPLVVNGSAFTPPSTSVTSRQPSATDSRTSDDPAYDNPLYINQGPGLGVFVSEPQTIQPAPMPSEAISSLSERPLVVNGSHHSPGTPQNTPDAQSFGQRIAAMSAISGIPYATTMPGSRLSENSRQRLLSRQQPNGIAPLDLAIADPGLVQELQHLSPVYETRTPSPTVVRRFEAPVSYEQVAPAIVPSSSKVPRSENTSKAGHRSSPTDKSGGKKDTPQTPLPKARVNGVASRENGHVRAAKSESDHPGGWQKPKSRKKQADLKNAAHAFPQSEQLPKNEADRKGG</sequence>
<feature type="compositionally biased region" description="Polar residues" evidence="8">
    <location>
        <begin position="728"/>
        <end position="746"/>
    </location>
</feature>
<dbReference type="GO" id="GO:1990817">
    <property type="term" value="F:poly(A) RNA polymerase activity"/>
    <property type="evidence" value="ECO:0007669"/>
    <property type="project" value="UniProtKB-EC"/>
</dbReference>
<feature type="compositionally biased region" description="Polar residues" evidence="8">
    <location>
        <begin position="178"/>
        <end position="189"/>
    </location>
</feature>
<evidence type="ECO:0000256" key="5">
    <source>
        <dbReference type="ARBA" id="ARBA00022679"/>
    </source>
</evidence>
<evidence type="ECO:0000256" key="8">
    <source>
        <dbReference type="SAM" id="MobiDB-lite"/>
    </source>
</evidence>
<feature type="compositionally biased region" description="Low complexity" evidence="8">
    <location>
        <begin position="99"/>
        <end position="109"/>
    </location>
</feature>
<dbReference type="GO" id="GO:0046872">
    <property type="term" value="F:metal ion binding"/>
    <property type="evidence" value="ECO:0007669"/>
    <property type="project" value="UniProtKB-KW"/>
</dbReference>
<proteinExistence type="inferred from homology"/>
<feature type="compositionally biased region" description="Polar residues" evidence="8">
    <location>
        <begin position="116"/>
        <end position="130"/>
    </location>
</feature>
<dbReference type="CDD" id="cd05402">
    <property type="entry name" value="NT_PAP_TUTase"/>
    <property type="match status" value="1"/>
</dbReference>
<feature type="compositionally biased region" description="Polar residues" evidence="8">
    <location>
        <begin position="84"/>
        <end position="97"/>
    </location>
</feature>
<dbReference type="Proteomes" id="UP001174694">
    <property type="component" value="Unassembled WGS sequence"/>
</dbReference>
<feature type="region of interest" description="Disordered" evidence="8">
    <location>
        <begin position="79"/>
        <end position="234"/>
    </location>
</feature>
<dbReference type="InterPro" id="IPR043519">
    <property type="entry name" value="NT_sf"/>
</dbReference>
<feature type="compositionally biased region" description="Low complexity" evidence="8">
    <location>
        <begin position="20"/>
        <end position="35"/>
    </location>
</feature>
<feature type="region of interest" description="Disordered" evidence="8">
    <location>
        <begin position="981"/>
        <end position="1019"/>
    </location>
</feature>
<feature type="compositionally biased region" description="Polar residues" evidence="8">
    <location>
        <begin position="202"/>
        <end position="220"/>
    </location>
</feature>
<feature type="region of interest" description="Disordered" evidence="8">
    <location>
        <begin position="723"/>
        <end position="753"/>
    </location>
</feature>
<reference evidence="11" key="1">
    <citation type="submission" date="2022-07" db="EMBL/GenBank/DDBJ databases">
        <title>Fungi with potential for degradation of polypropylene.</title>
        <authorList>
            <person name="Gostincar C."/>
        </authorList>
    </citation>
    <scope>NUCLEOTIDE SEQUENCE</scope>
    <source>
        <strain evidence="11">EXF-13308</strain>
    </source>
</reference>
<dbReference type="GO" id="GO:0031123">
    <property type="term" value="P:RNA 3'-end processing"/>
    <property type="evidence" value="ECO:0007669"/>
    <property type="project" value="TreeGrafter"/>
</dbReference>
<evidence type="ECO:0000259" key="10">
    <source>
        <dbReference type="Pfam" id="PF22600"/>
    </source>
</evidence>
<evidence type="ECO:0000256" key="3">
    <source>
        <dbReference type="ARBA" id="ARBA00008593"/>
    </source>
</evidence>
<evidence type="ECO:0000256" key="7">
    <source>
        <dbReference type="ARBA" id="ARBA00022842"/>
    </source>
</evidence>
<dbReference type="Gene3D" id="1.10.1410.10">
    <property type="match status" value="1"/>
</dbReference>
<dbReference type="PANTHER" id="PTHR12271">
    <property type="entry name" value="POLY A POLYMERASE CID PAP -RELATED"/>
    <property type="match status" value="1"/>
</dbReference>
<feature type="region of interest" description="Disordered" evidence="8">
    <location>
        <begin position="1169"/>
        <end position="1270"/>
    </location>
</feature>
<gene>
    <name evidence="11" type="ORF">NKR23_g1862</name>
</gene>
<dbReference type="GO" id="GO:0010605">
    <property type="term" value="P:negative regulation of macromolecule metabolic process"/>
    <property type="evidence" value="ECO:0007669"/>
    <property type="project" value="UniProtKB-ARBA"/>
</dbReference>
<evidence type="ECO:0000256" key="4">
    <source>
        <dbReference type="ARBA" id="ARBA00012388"/>
    </source>
</evidence>
<evidence type="ECO:0000256" key="1">
    <source>
        <dbReference type="ARBA" id="ARBA00001936"/>
    </source>
</evidence>
<evidence type="ECO:0000259" key="9">
    <source>
        <dbReference type="Pfam" id="PF03828"/>
    </source>
</evidence>